<keyword evidence="4" id="KW-0964">Secreted</keyword>
<proteinExistence type="predicted"/>
<dbReference type="Gene3D" id="2.60.40.10">
    <property type="entry name" value="Immunoglobulins"/>
    <property type="match status" value="1"/>
</dbReference>
<dbReference type="SUPFAM" id="SSF51126">
    <property type="entry name" value="Pectin lyase-like"/>
    <property type="match status" value="2"/>
</dbReference>
<keyword evidence="7" id="KW-0998">Cell outer membrane</keyword>
<feature type="chain" id="PRO_5045293573" evidence="9">
    <location>
        <begin position="29"/>
        <end position="702"/>
    </location>
</feature>
<dbReference type="InterPro" id="IPR011050">
    <property type="entry name" value="Pectin_lyase_fold/virulence"/>
</dbReference>
<evidence type="ECO:0000256" key="3">
    <source>
        <dbReference type="ARBA" id="ARBA00004613"/>
    </source>
</evidence>
<dbReference type="InterPro" id="IPR015919">
    <property type="entry name" value="Cadherin-like_sf"/>
</dbReference>
<dbReference type="Pfam" id="PF02415">
    <property type="entry name" value="Chlam_PMP"/>
    <property type="match status" value="4"/>
</dbReference>
<evidence type="ECO:0000256" key="8">
    <source>
        <dbReference type="SAM" id="Phobius"/>
    </source>
</evidence>
<sequence length="702" mass="69715">MTNLSKAKPVLKPLVAMIALANAQMAFGCADVVVTAANASSDTDQTVTFDEAISTVLAGPDNCGSIRVDNSLAGQTLDWASTSLGLSGRTVTITGPSVGAATIAVSPTVSAFSENSSLAITDLKFVPNPDSLRVSTLVFVDSASSLSLDRAEFVGFDASSSSGGVISSSGTLNIADSVFEDNSSNGAGGAISVPTGQVTITGSEFRGNVAASSVASASGGAISGNTVQLTIEDSVFEANSSTGVGGAISTTTGSVKIASSEFRSNLADSSGGAISANTVELNIEDSVFDGNQSQVGSGGAINQVGESSGTLAVLRSEFRGNQSALSGGAIYQSSSVDLGIQDSVFEQNQAAANGGAVYVNNGSLGSPVSISKTTLANNSAGADGGGVYARIPQPGLVVESSTIHGNAAQTTGGGIFVIGYVSPPDIAINHSTITDNQSAGTAGYSAGALTADGAASIEISHTVIAGNTQGGEGTGNICVGESSTVVQAVLDYSFWDNTTNYDTSCTPPVADTSNILDEVDPGLGGLADNGGLTKTRFPMVDSPLLEAGNPNIMGEPETDQRGSARVLNGVIDIGAVESGNRSPVASAIVALEVTEGVPFTADASEAFSDPDGDLLSYAIDGEPDGAVVDATSGVISGTAQLAGEYTITVTASDTYGASASTTFALKVAESSSGSGSGGGGSFGVVLGLLAPLAIWRRLRRKA</sequence>
<evidence type="ECO:0000256" key="6">
    <source>
        <dbReference type="ARBA" id="ARBA00023136"/>
    </source>
</evidence>
<name>A0ABT8W3J7_9GAMM</name>
<dbReference type="InterPro" id="IPR003368">
    <property type="entry name" value="POMP_repeat"/>
</dbReference>
<dbReference type="PANTHER" id="PTHR11319">
    <property type="entry name" value="G PROTEIN-COUPLED RECEPTOR-RELATED"/>
    <property type="match status" value="1"/>
</dbReference>
<gene>
    <name evidence="11" type="ORF">QVZ43_13885</name>
</gene>
<evidence type="ECO:0000256" key="2">
    <source>
        <dbReference type="ARBA" id="ARBA00004442"/>
    </source>
</evidence>
<evidence type="ECO:0000259" key="10">
    <source>
        <dbReference type="SMART" id="SM00736"/>
    </source>
</evidence>
<dbReference type="PANTHER" id="PTHR11319:SF35">
    <property type="entry name" value="OUTER MEMBRANE PROTEIN PMPC-RELATED"/>
    <property type="match status" value="1"/>
</dbReference>
<protein>
    <submittedName>
        <fullName evidence="11">Choice-of-anchor Q domain-containing protein</fullName>
    </submittedName>
</protein>
<evidence type="ECO:0000256" key="5">
    <source>
        <dbReference type="ARBA" id="ARBA00022729"/>
    </source>
</evidence>
<keyword evidence="8" id="KW-1133">Transmembrane helix</keyword>
<evidence type="ECO:0000313" key="12">
    <source>
        <dbReference type="Proteomes" id="UP001168640"/>
    </source>
</evidence>
<feature type="signal peptide" evidence="9">
    <location>
        <begin position="1"/>
        <end position="28"/>
    </location>
</feature>
<comment type="caution">
    <text evidence="11">The sequence shown here is derived from an EMBL/GenBank/DDBJ whole genome shotgun (WGS) entry which is preliminary data.</text>
</comment>
<dbReference type="InterPro" id="IPR013783">
    <property type="entry name" value="Ig-like_fold"/>
</dbReference>
<dbReference type="InterPro" id="IPR059226">
    <property type="entry name" value="Choice_anch_Q_dom"/>
</dbReference>
<evidence type="ECO:0000256" key="9">
    <source>
        <dbReference type="SAM" id="SignalP"/>
    </source>
</evidence>
<keyword evidence="8" id="KW-0812">Transmembrane</keyword>
<evidence type="ECO:0000313" key="11">
    <source>
        <dbReference type="EMBL" id="MDO3722809.1"/>
    </source>
</evidence>
<keyword evidence="5 9" id="KW-0732">Signal</keyword>
<dbReference type="EMBL" id="JAUMIS010000002">
    <property type="protein sequence ID" value="MDO3722809.1"/>
    <property type="molecule type" value="Genomic_DNA"/>
</dbReference>
<evidence type="ECO:0000256" key="1">
    <source>
        <dbReference type="ARBA" id="ARBA00004196"/>
    </source>
</evidence>
<keyword evidence="6 8" id="KW-0472">Membrane</keyword>
<evidence type="ECO:0000256" key="4">
    <source>
        <dbReference type="ARBA" id="ARBA00022525"/>
    </source>
</evidence>
<accession>A0ABT8W3J7</accession>
<comment type="subcellular location">
    <subcellularLocation>
        <location evidence="1">Cell envelope</location>
    </subcellularLocation>
    <subcellularLocation>
        <location evidence="2">Cell outer membrane</location>
    </subcellularLocation>
    <subcellularLocation>
        <location evidence="3">Secreted</location>
    </subcellularLocation>
</comment>
<dbReference type="PROSITE" id="PS51257">
    <property type="entry name" value="PROKAR_LIPOPROTEIN"/>
    <property type="match status" value="1"/>
</dbReference>
<dbReference type="Proteomes" id="UP001168640">
    <property type="component" value="Unassembled WGS sequence"/>
</dbReference>
<dbReference type="CDD" id="cd11304">
    <property type="entry name" value="Cadherin_repeat"/>
    <property type="match status" value="1"/>
</dbReference>
<dbReference type="RefSeq" id="WP_302910403.1">
    <property type="nucleotide sequence ID" value="NZ_JAUMIS010000002.1"/>
</dbReference>
<feature type="transmembrane region" description="Helical" evidence="8">
    <location>
        <begin position="677"/>
        <end position="695"/>
    </location>
</feature>
<dbReference type="NCBIfam" id="NF041518">
    <property type="entry name" value="choice_anch_Q"/>
    <property type="match status" value="1"/>
</dbReference>
<keyword evidence="12" id="KW-1185">Reference proteome</keyword>
<dbReference type="SUPFAM" id="SSF49313">
    <property type="entry name" value="Cadherin-like"/>
    <property type="match status" value="1"/>
</dbReference>
<dbReference type="InterPro" id="IPR006644">
    <property type="entry name" value="Cadg"/>
</dbReference>
<feature type="domain" description="Dystroglycan-type cadherin-like" evidence="10">
    <location>
        <begin position="583"/>
        <end position="674"/>
    </location>
</feature>
<dbReference type="Pfam" id="PF05345">
    <property type="entry name" value="He_PIG"/>
    <property type="match status" value="1"/>
</dbReference>
<reference evidence="11" key="1">
    <citation type="submission" date="2023-07" db="EMBL/GenBank/DDBJ databases">
        <title>Marinobacter sp. chi1 genome sequencing and assembly.</title>
        <authorList>
            <person name="Park S."/>
        </authorList>
    </citation>
    <scope>NUCLEOTIDE SEQUENCE</scope>
    <source>
        <strain evidence="11">Chi1</strain>
    </source>
</reference>
<dbReference type="NCBIfam" id="TIGR01376">
    <property type="entry name" value="POMP_repeat"/>
    <property type="match status" value="1"/>
</dbReference>
<dbReference type="SMART" id="SM00736">
    <property type="entry name" value="CADG"/>
    <property type="match status" value="1"/>
</dbReference>
<organism evidence="11 12">
    <name type="scientific">Marinobacter suaedae</name>
    <dbReference type="NCBI Taxonomy" id="3057675"/>
    <lineage>
        <taxon>Bacteria</taxon>
        <taxon>Pseudomonadati</taxon>
        <taxon>Pseudomonadota</taxon>
        <taxon>Gammaproteobacteria</taxon>
        <taxon>Pseudomonadales</taxon>
        <taxon>Marinobacteraceae</taxon>
        <taxon>Marinobacter</taxon>
    </lineage>
</organism>
<evidence type="ECO:0000256" key="7">
    <source>
        <dbReference type="ARBA" id="ARBA00023237"/>
    </source>
</evidence>